<dbReference type="AlphaFoldDB" id="A0A423PK09"/>
<dbReference type="Gene3D" id="3.40.50.1820">
    <property type="entry name" value="alpha/beta hydrolase"/>
    <property type="match status" value="1"/>
</dbReference>
<evidence type="ECO:0000313" key="2">
    <source>
        <dbReference type="EMBL" id="ROO25946.1"/>
    </source>
</evidence>
<proteinExistence type="predicted"/>
<keyword evidence="2" id="KW-0378">Hydrolase</keyword>
<dbReference type="InParanoid" id="A0A423PK09"/>
<name>A0A423PK09_9GAMM</name>
<dbReference type="GO" id="GO:0016787">
    <property type="term" value="F:hydrolase activity"/>
    <property type="evidence" value="ECO:0007669"/>
    <property type="project" value="UniProtKB-KW"/>
</dbReference>
<dbReference type="SUPFAM" id="SSF53474">
    <property type="entry name" value="alpha/beta-Hydrolases"/>
    <property type="match status" value="1"/>
</dbReference>
<sequence>MTDLTWPDAPGGRASGFIDGPAGAVEVDIELPKGHARGFVVVCHPHPQQGGTKDNKVVYMSARAAREAGLASLRFNFRGTGNSEGSYDEGRGEQDDLRAVRDWAAAQSGLELAGLAGFSFGSAAALRVAVADGAPSLVTIGLPTGYFDHEVPRPPGPWLAVYGDADEVIDVARAITTCRELDEPPELVVLEDAGHFLHGRLTELRSHLQDFWQTDTPAA</sequence>
<dbReference type="RefSeq" id="WP_123658881.1">
    <property type="nucleotide sequence ID" value="NZ_AYKG01000041.1"/>
</dbReference>
<feature type="domain" description="Xaa-Pro dipeptidyl-peptidase-like" evidence="1">
    <location>
        <begin position="25"/>
        <end position="142"/>
    </location>
</feature>
<reference evidence="2 3" key="1">
    <citation type="submission" date="2013-10" db="EMBL/GenBank/DDBJ databases">
        <title>Salinisphaera japonica YTM-1 Genome Sequencing.</title>
        <authorList>
            <person name="Lai Q."/>
            <person name="Li C."/>
            <person name="Shao Z."/>
        </authorList>
    </citation>
    <scope>NUCLEOTIDE SEQUENCE [LARGE SCALE GENOMIC DNA]</scope>
    <source>
        <strain evidence="2 3">YTM-1</strain>
    </source>
</reference>
<dbReference type="OrthoDB" id="9800435at2"/>
<dbReference type="PANTHER" id="PTHR42103">
    <property type="entry name" value="ALPHA/BETA-HYDROLASES SUPERFAMILY PROTEIN"/>
    <property type="match status" value="1"/>
</dbReference>
<dbReference type="InterPro" id="IPR000383">
    <property type="entry name" value="Xaa-Pro-like_dom"/>
</dbReference>
<dbReference type="InterPro" id="IPR029058">
    <property type="entry name" value="AB_hydrolase_fold"/>
</dbReference>
<dbReference type="Proteomes" id="UP000285310">
    <property type="component" value="Unassembled WGS sequence"/>
</dbReference>
<dbReference type="EMBL" id="AYKG01000041">
    <property type="protein sequence ID" value="ROO25946.1"/>
    <property type="molecule type" value="Genomic_DNA"/>
</dbReference>
<accession>A0A423PK09</accession>
<dbReference type="Pfam" id="PF02129">
    <property type="entry name" value="Peptidase_S15"/>
    <property type="match status" value="1"/>
</dbReference>
<evidence type="ECO:0000259" key="1">
    <source>
        <dbReference type="Pfam" id="PF02129"/>
    </source>
</evidence>
<dbReference type="PANTHER" id="PTHR42103:SF2">
    <property type="entry name" value="AB HYDROLASE-1 DOMAIN-CONTAINING PROTEIN"/>
    <property type="match status" value="1"/>
</dbReference>
<comment type="caution">
    <text evidence="2">The sequence shown here is derived from an EMBL/GenBank/DDBJ whole genome shotgun (WGS) entry which is preliminary data.</text>
</comment>
<protein>
    <submittedName>
        <fullName evidence="2">Alpha/beta hydrolase</fullName>
    </submittedName>
</protein>
<evidence type="ECO:0000313" key="3">
    <source>
        <dbReference type="Proteomes" id="UP000285310"/>
    </source>
</evidence>
<keyword evidence="3" id="KW-1185">Reference proteome</keyword>
<organism evidence="2 3">
    <name type="scientific">Salinisphaera japonica YTM-1</name>
    <dbReference type="NCBI Taxonomy" id="1209778"/>
    <lineage>
        <taxon>Bacteria</taxon>
        <taxon>Pseudomonadati</taxon>
        <taxon>Pseudomonadota</taxon>
        <taxon>Gammaproteobacteria</taxon>
        <taxon>Salinisphaerales</taxon>
        <taxon>Salinisphaeraceae</taxon>
        <taxon>Salinisphaera</taxon>
    </lineage>
</organism>
<gene>
    <name evidence="2" type="ORF">SAJA_12025</name>
</gene>